<evidence type="ECO:0000313" key="2">
    <source>
        <dbReference type="Proteomes" id="UP000323300"/>
    </source>
</evidence>
<name>A0A1I4EQ54_9HYPH</name>
<organism evidence="1 2">
    <name type="scientific">Neomesorhizobium albiziae</name>
    <dbReference type="NCBI Taxonomy" id="335020"/>
    <lineage>
        <taxon>Bacteria</taxon>
        <taxon>Pseudomonadati</taxon>
        <taxon>Pseudomonadota</taxon>
        <taxon>Alphaproteobacteria</taxon>
        <taxon>Hyphomicrobiales</taxon>
        <taxon>Phyllobacteriaceae</taxon>
        <taxon>Neomesorhizobium</taxon>
    </lineage>
</organism>
<dbReference type="EMBL" id="FOSL01000029">
    <property type="protein sequence ID" value="SFL07872.1"/>
    <property type="molecule type" value="Genomic_DNA"/>
</dbReference>
<keyword evidence="2" id="KW-1185">Reference proteome</keyword>
<accession>A0A1I4EQ54</accession>
<evidence type="ECO:0000313" key="1">
    <source>
        <dbReference type="EMBL" id="SFL07872.1"/>
    </source>
</evidence>
<dbReference type="AlphaFoldDB" id="A0A1I4EQ54"/>
<proteinExistence type="predicted"/>
<reference evidence="1 2" key="1">
    <citation type="submission" date="2016-10" db="EMBL/GenBank/DDBJ databases">
        <authorList>
            <person name="Varghese N."/>
            <person name="Submissions S."/>
        </authorList>
    </citation>
    <scope>NUCLEOTIDE SEQUENCE [LARGE SCALE GENOMIC DNA]</scope>
    <source>
        <strain evidence="1 2">DSM 21822</strain>
    </source>
</reference>
<sequence>MPMRCGLLIQEAAMGRQQQNYLRNQLELRVHEANGEVCCIAAMADHFDVACVAFLAAAQCYTYARIALQDSACIVGEVERRL</sequence>
<dbReference type="Proteomes" id="UP000323300">
    <property type="component" value="Unassembled WGS sequence"/>
</dbReference>
<gene>
    <name evidence="1" type="ORF">SAMN04488498_12935</name>
</gene>
<protein>
    <submittedName>
        <fullName evidence="1">Uncharacterized protein</fullName>
    </submittedName>
</protein>